<comment type="function">
    <text evidence="5 6">This protein is located at the 30S-50S ribosomal subunit interface and may play a role in the structure and function of the aminoacyl-tRNA binding site.</text>
</comment>
<evidence type="ECO:0000313" key="8">
    <source>
        <dbReference type="Proteomes" id="UP000230214"/>
    </source>
</evidence>
<dbReference type="HAMAP" id="MF_00402">
    <property type="entry name" value="Ribosomal_bL19"/>
    <property type="match status" value="1"/>
</dbReference>
<dbReference type="NCBIfam" id="TIGR01024">
    <property type="entry name" value="rplS_bact"/>
    <property type="match status" value="1"/>
</dbReference>
<dbReference type="EMBL" id="PCXU01000027">
    <property type="protein sequence ID" value="PIR43356.1"/>
    <property type="molecule type" value="Genomic_DNA"/>
</dbReference>
<gene>
    <name evidence="5 7" type="primary">rplS</name>
    <name evidence="7" type="ORF">COV24_03250</name>
</gene>
<dbReference type="GO" id="GO:0006412">
    <property type="term" value="P:translation"/>
    <property type="evidence" value="ECO:0007669"/>
    <property type="project" value="UniProtKB-UniRule"/>
</dbReference>
<comment type="similarity">
    <text evidence="1 5 6">Belongs to the bacterial ribosomal protein bL19 family.</text>
</comment>
<dbReference type="InterPro" id="IPR008991">
    <property type="entry name" value="Translation_prot_SH3-like_sf"/>
</dbReference>
<dbReference type="InterPro" id="IPR018257">
    <property type="entry name" value="Ribosomal_bL19_CS"/>
</dbReference>
<sequence length="131" mass="15068">METLEVTQEVKVENPIKKVEKTEDIVDLNDSFRVGDTVKVFYRIIEAGKERIQPFEGIVIAKKGKGVSKTFTVRRIGTGQIGVERIFPVYSPRISSIEVIRHGSVRRSKLYYLRSKQGRRETKIKEKITSK</sequence>
<dbReference type="PANTHER" id="PTHR15680">
    <property type="entry name" value="RIBOSOMAL PROTEIN L19"/>
    <property type="match status" value="1"/>
</dbReference>
<dbReference type="PROSITE" id="PS01015">
    <property type="entry name" value="RIBOSOMAL_L19"/>
    <property type="match status" value="1"/>
</dbReference>
<accession>A0A2H0RAI2</accession>
<keyword evidence="3 5" id="KW-0687">Ribonucleoprotein</keyword>
<dbReference type="PANTHER" id="PTHR15680:SF9">
    <property type="entry name" value="LARGE RIBOSOMAL SUBUNIT PROTEIN BL19M"/>
    <property type="match status" value="1"/>
</dbReference>
<keyword evidence="2 5" id="KW-0689">Ribosomal protein</keyword>
<dbReference type="PIRSF" id="PIRSF002191">
    <property type="entry name" value="Ribosomal_L19"/>
    <property type="match status" value="1"/>
</dbReference>
<dbReference type="InterPro" id="IPR038657">
    <property type="entry name" value="Ribosomal_bL19_sf"/>
</dbReference>
<dbReference type="SUPFAM" id="SSF50104">
    <property type="entry name" value="Translation proteins SH3-like domain"/>
    <property type="match status" value="1"/>
</dbReference>
<organism evidence="7 8">
    <name type="scientific">candidate division WWE3 bacterium CG10_big_fil_rev_8_21_14_0_10_32_10</name>
    <dbReference type="NCBI Taxonomy" id="1975090"/>
    <lineage>
        <taxon>Bacteria</taxon>
        <taxon>Katanobacteria</taxon>
    </lineage>
</organism>
<reference evidence="7 8" key="1">
    <citation type="submission" date="2017-09" db="EMBL/GenBank/DDBJ databases">
        <title>Depth-based differentiation of microbial function through sediment-hosted aquifers and enrichment of novel symbionts in the deep terrestrial subsurface.</title>
        <authorList>
            <person name="Probst A.J."/>
            <person name="Ladd B."/>
            <person name="Jarett J.K."/>
            <person name="Geller-Mcgrath D.E."/>
            <person name="Sieber C.M."/>
            <person name="Emerson J.B."/>
            <person name="Anantharaman K."/>
            <person name="Thomas B.C."/>
            <person name="Malmstrom R."/>
            <person name="Stieglmeier M."/>
            <person name="Klingl A."/>
            <person name="Woyke T."/>
            <person name="Ryan C.M."/>
            <person name="Banfield J.F."/>
        </authorList>
    </citation>
    <scope>NUCLEOTIDE SEQUENCE [LARGE SCALE GENOMIC DNA]</scope>
    <source>
        <strain evidence="7">CG10_big_fil_rev_8_21_14_0_10_32_10</strain>
    </source>
</reference>
<dbReference type="Proteomes" id="UP000230214">
    <property type="component" value="Unassembled WGS sequence"/>
</dbReference>
<dbReference type="GO" id="GO:0022625">
    <property type="term" value="C:cytosolic large ribosomal subunit"/>
    <property type="evidence" value="ECO:0007669"/>
    <property type="project" value="TreeGrafter"/>
</dbReference>
<dbReference type="Gene3D" id="2.30.30.790">
    <property type="match status" value="1"/>
</dbReference>
<dbReference type="PRINTS" id="PR00061">
    <property type="entry name" value="RIBOSOMALL19"/>
</dbReference>
<evidence type="ECO:0000256" key="1">
    <source>
        <dbReference type="ARBA" id="ARBA00005781"/>
    </source>
</evidence>
<dbReference type="GO" id="GO:0003735">
    <property type="term" value="F:structural constituent of ribosome"/>
    <property type="evidence" value="ECO:0007669"/>
    <property type="project" value="InterPro"/>
</dbReference>
<protein>
    <recommendedName>
        <fullName evidence="4 5">Large ribosomal subunit protein bL19</fullName>
    </recommendedName>
</protein>
<evidence type="ECO:0000256" key="2">
    <source>
        <dbReference type="ARBA" id="ARBA00022980"/>
    </source>
</evidence>
<comment type="caution">
    <text evidence="7">The sequence shown here is derived from an EMBL/GenBank/DDBJ whole genome shotgun (WGS) entry which is preliminary data.</text>
</comment>
<dbReference type="InterPro" id="IPR001857">
    <property type="entry name" value="Ribosomal_bL19"/>
</dbReference>
<dbReference type="AlphaFoldDB" id="A0A2H0RAI2"/>
<evidence type="ECO:0000313" key="7">
    <source>
        <dbReference type="EMBL" id="PIR43356.1"/>
    </source>
</evidence>
<evidence type="ECO:0000256" key="3">
    <source>
        <dbReference type="ARBA" id="ARBA00023274"/>
    </source>
</evidence>
<dbReference type="Pfam" id="PF01245">
    <property type="entry name" value="Ribosomal_L19"/>
    <property type="match status" value="1"/>
</dbReference>
<evidence type="ECO:0000256" key="5">
    <source>
        <dbReference type="HAMAP-Rule" id="MF_00402"/>
    </source>
</evidence>
<name>A0A2H0RAI2_UNCKA</name>
<evidence type="ECO:0000256" key="4">
    <source>
        <dbReference type="ARBA" id="ARBA00035171"/>
    </source>
</evidence>
<proteinExistence type="inferred from homology"/>
<evidence type="ECO:0000256" key="6">
    <source>
        <dbReference type="RuleBase" id="RU000559"/>
    </source>
</evidence>